<protein>
    <recommendedName>
        <fullName evidence="2">protein-tyrosine-phosphatase</fullName>
        <ecNumber evidence="2">3.1.3.48</ecNumber>
    </recommendedName>
</protein>
<keyword evidence="3" id="KW-0378">Hydrolase</keyword>
<dbReference type="EMBL" id="MBQD01000021">
    <property type="protein sequence ID" value="OCL33982.1"/>
    <property type="molecule type" value="Genomic_DNA"/>
</dbReference>
<sequence length="142" mass="15397">MAERVARRRADELGLDVRIESFGVSSEEEGNPIDRRAARILEQHGYDASGHRARKIGARDIASADLVVAAEPMHVSRLQRIAPGATNLVLLNDFNPDKPEGESLVDPWYGTEDGFQETLADIEAAVDGVLAAVTRGRAHAGR</sequence>
<evidence type="ECO:0000256" key="3">
    <source>
        <dbReference type="ARBA" id="ARBA00022801"/>
    </source>
</evidence>
<keyword evidence="6" id="KW-1185">Reference proteome</keyword>
<dbReference type="InterPro" id="IPR023485">
    <property type="entry name" value="Ptyr_pPase"/>
</dbReference>
<evidence type="ECO:0000313" key="6">
    <source>
        <dbReference type="Proteomes" id="UP000093501"/>
    </source>
</evidence>
<dbReference type="InterPro" id="IPR050438">
    <property type="entry name" value="LMW_PTPase"/>
</dbReference>
<evidence type="ECO:0000256" key="2">
    <source>
        <dbReference type="ARBA" id="ARBA00013064"/>
    </source>
</evidence>
<gene>
    <name evidence="5" type="ORF">BCR15_05025</name>
</gene>
<dbReference type="InterPro" id="IPR017867">
    <property type="entry name" value="Tyr_phospatase_low_mol_wt"/>
</dbReference>
<dbReference type="EC" id="3.1.3.48" evidence="2"/>
<dbReference type="PRINTS" id="PR00719">
    <property type="entry name" value="LMWPTPASE"/>
</dbReference>
<dbReference type="Gene3D" id="3.40.50.2300">
    <property type="match status" value="1"/>
</dbReference>
<dbReference type="InterPro" id="IPR036196">
    <property type="entry name" value="Ptyr_pPase_sf"/>
</dbReference>
<dbReference type="Proteomes" id="UP000093501">
    <property type="component" value="Unassembled WGS sequence"/>
</dbReference>
<organism evidence="5 6">
    <name type="scientific">Tessaracoccus lapidicaptus</name>
    <dbReference type="NCBI Taxonomy" id="1427523"/>
    <lineage>
        <taxon>Bacteria</taxon>
        <taxon>Bacillati</taxon>
        <taxon>Actinomycetota</taxon>
        <taxon>Actinomycetes</taxon>
        <taxon>Propionibacteriales</taxon>
        <taxon>Propionibacteriaceae</taxon>
        <taxon>Tessaracoccus</taxon>
    </lineage>
</organism>
<name>A0A1C0AM71_9ACTN</name>
<dbReference type="SMART" id="SM00226">
    <property type="entry name" value="LMWPc"/>
    <property type="match status" value="1"/>
</dbReference>
<evidence type="ECO:0000313" key="5">
    <source>
        <dbReference type="EMBL" id="OCL33982.1"/>
    </source>
</evidence>
<dbReference type="PANTHER" id="PTHR11717:SF7">
    <property type="entry name" value="LOW MOLECULAR WEIGHT PHOSPHOTYROSINE PROTEIN PHOSPHATASE"/>
    <property type="match status" value="1"/>
</dbReference>
<dbReference type="SUPFAM" id="SSF52788">
    <property type="entry name" value="Phosphotyrosine protein phosphatases I"/>
    <property type="match status" value="1"/>
</dbReference>
<keyword evidence="4" id="KW-0904">Protein phosphatase</keyword>
<reference evidence="6" key="1">
    <citation type="submission" date="2016-07" db="EMBL/GenBank/DDBJ databases">
        <authorList>
            <person name="Florea S."/>
            <person name="Webb J.S."/>
            <person name="Jaromczyk J."/>
            <person name="Schardl C.L."/>
        </authorList>
    </citation>
    <scope>NUCLEOTIDE SEQUENCE [LARGE SCALE GENOMIC DNA]</scope>
    <source>
        <strain evidence="6">IPBSL-7</strain>
    </source>
</reference>
<dbReference type="Pfam" id="PF01451">
    <property type="entry name" value="LMWPc"/>
    <property type="match status" value="1"/>
</dbReference>
<evidence type="ECO:0000256" key="1">
    <source>
        <dbReference type="ARBA" id="ARBA00011063"/>
    </source>
</evidence>
<comment type="similarity">
    <text evidence="1">Belongs to the low molecular weight phosphotyrosine protein phosphatase family.</text>
</comment>
<dbReference type="AlphaFoldDB" id="A0A1C0AM71"/>
<proteinExistence type="inferred from homology"/>
<accession>A0A1C0AM71</accession>
<comment type="caution">
    <text evidence="5">The sequence shown here is derived from an EMBL/GenBank/DDBJ whole genome shotgun (WGS) entry which is preliminary data.</text>
</comment>
<dbReference type="GO" id="GO:0004725">
    <property type="term" value="F:protein tyrosine phosphatase activity"/>
    <property type="evidence" value="ECO:0007669"/>
    <property type="project" value="UniProtKB-EC"/>
</dbReference>
<dbReference type="CDD" id="cd16343">
    <property type="entry name" value="LMWPTP"/>
    <property type="match status" value="1"/>
</dbReference>
<evidence type="ECO:0000256" key="4">
    <source>
        <dbReference type="ARBA" id="ARBA00022912"/>
    </source>
</evidence>
<dbReference type="PANTHER" id="PTHR11717">
    <property type="entry name" value="LOW MOLECULAR WEIGHT PROTEIN TYROSINE PHOSPHATASE"/>
    <property type="match status" value="1"/>
</dbReference>